<proteinExistence type="predicted"/>
<evidence type="ECO:0000313" key="2">
    <source>
        <dbReference type="Proteomes" id="UP000643279"/>
    </source>
</evidence>
<gene>
    <name evidence="1" type="ORF">GCM10007170_07290</name>
</gene>
<reference evidence="2" key="1">
    <citation type="journal article" date="2019" name="Int. J. Syst. Evol. Microbiol.">
        <title>The Global Catalogue of Microorganisms (GCM) 10K type strain sequencing project: providing services to taxonomists for standard genome sequencing and annotation.</title>
        <authorList>
            <consortium name="The Broad Institute Genomics Platform"/>
            <consortium name="The Broad Institute Genome Sequencing Center for Infectious Disease"/>
            <person name="Wu L."/>
            <person name="Ma J."/>
        </authorList>
    </citation>
    <scope>NUCLEOTIDE SEQUENCE [LARGE SCALE GENOMIC DNA]</scope>
    <source>
        <strain evidence="2">CGMCC 1.12778</strain>
    </source>
</reference>
<dbReference type="Proteomes" id="UP000643279">
    <property type="component" value="Unassembled WGS sequence"/>
</dbReference>
<name>A0ABQ2AGP1_9MICC</name>
<dbReference type="RefSeq" id="WP_268236234.1">
    <property type="nucleotide sequence ID" value="NZ_BMFW01000002.1"/>
</dbReference>
<dbReference type="Pfam" id="PF10604">
    <property type="entry name" value="Polyketide_cyc2"/>
    <property type="match status" value="1"/>
</dbReference>
<organism evidence="1 2">
    <name type="scientific">Arthrobacter liuii</name>
    <dbReference type="NCBI Taxonomy" id="1476996"/>
    <lineage>
        <taxon>Bacteria</taxon>
        <taxon>Bacillati</taxon>
        <taxon>Actinomycetota</taxon>
        <taxon>Actinomycetes</taxon>
        <taxon>Micrococcales</taxon>
        <taxon>Micrococcaceae</taxon>
        <taxon>Arthrobacter</taxon>
    </lineage>
</organism>
<accession>A0ABQ2AGP1</accession>
<evidence type="ECO:0008006" key="3">
    <source>
        <dbReference type="Google" id="ProtNLM"/>
    </source>
</evidence>
<dbReference type="InterPro" id="IPR019587">
    <property type="entry name" value="Polyketide_cyclase/dehydratase"/>
</dbReference>
<dbReference type="SUPFAM" id="SSF55961">
    <property type="entry name" value="Bet v1-like"/>
    <property type="match status" value="1"/>
</dbReference>
<comment type="caution">
    <text evidence="1">The sequence shown here is derived from an EMBL/GenBank/DDBJ whole genome shotgun (WGS) entry which is preliminary data.</text>
</comment>
<keyword evidence="2" id="KW-1185">Reference proteome</keyword>
<dbReference type="Gene3D" id="3.30.530.20">
    <property type="match status" value="1"/>
</dbReference>
<protein>
    <recommendedName>
        <fullName evidence="3">Polyketide cyclase / dehydrase and lipid transport</fullName>
    </recommendedName>
</protein>
<sequence length="147" mass="16431">MVTIHGSIVIRRPVEEVFDFAADERNEPAYNPQMKSVEKITPGPVGAGTVWRTTIDQPGRAASFDVEVIDYVRPFRLESLTRTGTLDIQGALTFQAIDDGTRMDWSWDLKPKGLLKLAAPVLAAMGRRNELRIWNGFKRHLEHTAGG</sequence>
<evidence type="ECO:0000313" key="1">
    <source>
        <dbReference type="EMBL" id="GGH91347.1"/>
    </source>
</evidence>
<dbReference type="EMBL" id="BMFW01000002">
    <property type="protein sequence ID" value="GGH91347.1"/>
    <property type="molecule type" value="Genomic_DNA"/>
</dbReference>
<dbReference type="InterPro" id="IPR023393">
    <property type="entry name" value="START-like_dom_sf"/>
</dbReference>